<evidence type="ECO:0000313" key="3">
    <source>
        <dbReference type="EMBL" id="CAA2136847.1"/>
    </source>
</evidence>
<geneLocation type="plasmid" evidence="3">
    <name>1</name>
</geneLocation>
<dbReference type="Pfam" id="PF03235">
    <property type="entry name" value="GmrSD_N"/>
    <property type="match status" value="1"/>
</dbReference>
<reference evidence="3" key="1">
    <citation type="submission" date="2019-12" db="EMBL/GenBank/DDBJ databases">
        <authorList>
            <person name="Cremers G."/>
        </authorList>
    </citation>
    <scope>NUCLEOTIDE SEQUENCE</scope>
    <source>
        <strain evidence="3">Mbul2</strain>
        <plasmid evidence="3">1</plasmid>
    </source>
</reference>
<dbReference type="InterPro" id="IPR004919">
    <property type="entry name" value="GmrSD_N"/>
</dbReference>
<sequence>MSEDERKKRTIEPVHQSVSKLLGAPQTFRAPRYQRNYAWDDNEISAFLGDLDICVQRRIGGQNGRHHFFGGLVTVNAPVAGSTRVNLEVVDGQQRLATFAMLISRLRNGLTFLSGRLPASDPLKDVLAQRASTLRTSYEIYQDEIRLENVNVHRVQLSVPDQPFFVNLLEGVAVNPDRKSHRLLKNAFDRIDLYIMDLIQSAGDETKGAESLQAVHDVLRADWTIIHMAATEKSDAYMLFQVLNDRGVSLTEGELLRSSTLEALEQTAGIAQIDEVEALWNEMLGGETHMIRNAFGWLYAAQLGDWPSRATMLEDYLAAFFPVIPRDGVIDPKASADLIAQVRNLAADFKSVQHLLLGDWPLAFSNDVTAWEKNRLRLLTRHLHYTDCISLLVAACALKPRKFVEIVLLLERFAFRYAVIGEAPPERARAVLNKHAVNIRRDPGAYKFNAIRSELGDLIARHVPDDVFKSAIEQLRYSHSPAGNKPVKYLLLTLEDYTAWFDANPQGSPVCRDHMRLLDFETGTIEHIYSQNAEERDVNLDPLVDALGNLTLLSGPENDRCGNRPYIGKRAVLAESTSIMNRRIAENAVWTPGLIESRSQVITNMAMRIFQI</sequence>
<dbReference type="Pfam" id="PF07510">
    <property type="entry name" value="GmrSD_C"/>
    <property type="match status" value="1"/>
</dbReference>
<protein>
    <recommendedName>
        <fullName evidence="4">DUF262 domain-containing protein</fullName>
    </recommendedName>
</protein>
<keyword evidence="3" id="KW-0614">Plasmid</keyword>
<evidence type="ECO:0008006" key="4">
    <source>
        <dbReference type="Google" id="ProtNLM"/>
    </source>
</evidence>
<dbReference type="InterPro" id="IPR011089">
    <property type="entry name" value="GmrSD_C"/>
</dbReference>
<name>A0A679JXV2_9HYPH</name>
<proteinExistence type="predicted"/>
<dbReference type="AlphaFoldDB" id="A0A679JXV2"/>
<feature type="domain" description="GmrSD restriction endonucleases N-terminal" evidence="1">
    <location>
        <begin position="19"/>
        <end position="259"/>
    </location>
</feature>
<dbReference type="EMBL" id="LR743510">
    <property type="protein sequence ID" value="CAA2136847.1"/>
    <property type="molecule type" value="Genomic_DNA"/>
</dbReference>
<dbReference type="RefSeq" id="WP_339158933.1">
    <property type="nucleotide sequence ID" value="NZ_LR743510.1"/>
</dbReference>
<dbReference type="PANTHER" id="PTHR35149:SF1">
    <property type="entry name" value="DUF5655 DOMAIN-CONTAINING PROTEIN"/>
    <property type="match status" value="1"/>
</dbReference>
<feature type="domain" description="GmrSD restriction endonucleases C-terminal" evidence="2">
    <location>
        <begin position="465"/>
        <end position="603"/>
    </location>
</feature>
<organism evidence="3">
    <name type="scientific">Methylobacterium bullatum</name>
    <dbReference type="NCBI Taxonomy" id="570505"/>
    <lineage>
        <taxon>Bacteria</taxon>
        <taxon>Pseudomonadati</taxon>
        <taxon>Pseudomonadota</taxon>
        <taxon>Alphaproteobacteria</taxon>
        <taxon>Hyphomicrobiales</taxon>
        <taxon>Methylobacteriaceae</taxon>
        <taxon>Methylobacterium</taxon>
    </lineage>
</organism>
<dbReference type="PANTHER" id="PTHR35149">
    <property type="entry name" value="SLL5132 PROTEIN"/>
    <property type="match status" value="1"/>
</dbReference>
<evidence type="ECO:0000259" key="1">
    <source>
        <dbReference type="Pfam" id="PF03235"/>
    </source>
</evidence>
<gene>
    <name evidence="3" type="ORF">MBLL_00367</name>
</gene>
<evidence type="ECO:0000259" key="2">
    <source>
        <dbReference type="Pfam" id="PF07510"/>
    </source>
</evidence>
<accession>A0A679JXV2</accession>